<accession>A0A6G8FGC7</accession>
<evidence type="ECO:0000313" key="3">
    <source>
        <dbReference type="EMBL" id="QIM15395.1"/>
    </source>
</evidence>
<reference evidence="3 4" key="1">
    <citation type="submission" date="2020-03" db="EMBL/GenBank/DDBJ databases">
        <title>Leucobacter sp. nov., isolated from beetles.</title>
        <authorList>
            <person name="Hyun D.-W."/>
            <person name="Bae J.-W."/>
        </authorList>
    </citation>
    <scope>NUCLEOTIDE SEQUENCE [LARGE SCALE GENOMIC DNA]</scope>
    <source>
        <strain evidence="3 4">HDW9B</strain>
    </source>
</reference>
<protein>
    <submittedName>
        <fullName evidence="3">PucR family transcriptional regulator</fullName>
    </submittedName>
</protein>
<dbReference type="RefSeq" id="WP_166321458.1">
    <property type="nucleotide sequence ID" value="NZ_CP049934.1"/>
</dbReference>
<keyword evidence="4" id="KW-1185">Reference proteome</keyword>
<organism evidence="3 4">
    <name type="scientific">Leucobacter insecticola</name>
    <dbReference type="NCBI Taxonomy" id="2714934"/>
    <lineage>
        <taxon>Bacteria</taxon>
        <taxon>Bacillati</taxon>
        <taxon>Actinomycetota</taxon>
        <taxon>Actinomycetes</taxon>
        <taxon>Micrococcales</taxon>
        <taxon>Microbacteriaceae</taxon>
        <taxon>Leucobacter</taxon>
    </lineage>
</organism>
<proteinExistence type="predicted"/>
<dbReference type="InterPro" id="IPR012914">
    <property type="entry name" value="PucR_dom"/>
</dbReference>
<evidence type="ECO:0000313" key="4">
    <source>
        <dbReference type="Proteomes" id="UP000501387"/>
    </source>
</evidence>
<dbReference type="AlphaFoldDB" id="A0A6G8FGC7"/>
<dbReference type="KEGG" id="lins:G7067_01600"/>
<dbReference type="EMBL" id="CP049934">
    <property type="protein sequence ID" value="QIM15395.1"/>
    <property type="molecule type" value="Genomic_DNA"/>
</dbReference>
<dbReference type="PANTHER" id="PTHR33744">
    <property type="entry name" value="CARBOHYDRATE DIACID REGULATOR"/>
    <property type="match status" value="1"/>
</dbReference>
<evidence type="ECO:0000259" key="1">
    <source>
        <dbReference type="Pfam" id="PF07905"/>
    </source>
</evidence>
<dbReference type="InterPro" id="IPR025736">
    <property type="entry name" value="PucR_C-HTH_dom"/>
</dbReference>
<dbReference type="Pfam" id="PF07905">
    <property type="entry name" value="PucR"/>
    <property type="match status" value="1"/>
</dbReference>
<name>A0A6G8FGC7_9MICO</name>
<feature type="domain" description="PucR C-terminal helix-turn-helix" evidence="2">
    <location>
        <begin position="400"/>
        <end position="458"/>
    </location>
</feature>
<sequence length="470" mass="50388">MTIGDLVAIDTLRTDYLAGGAGRDRRVLWAHSCELVEPWLWVGRDELLMTVGFCVPKDAAAQVQFVRELHAAGVAGATIGGRDDALVLSPDMCAEADRLGFPILRTDPSVPWSAISQHVAAAAMSSQTSHVLTLARVYEIAAAARSPRGVVAELAKVLGVQLAIIDRETGVPLLGGFASAAEAGVGELRIRAHRFSERHPAELEIGEAVGDGLNSMVLVHLKRVVEVEVDRMLLEAESRAMEREMALNHLLGSGDGRGAESLLGVDAVRQGYRVLALQEAAVVGVARLTAVRGNNVLLGRSSEHGVMLVPAAELEDVQDLLREMRVRAGASRASEGWGDARGAVAEAVSALVDAQQAGADWAEFSAAQVSLLARSAREAREIVEAVLGSLAEHTLRAATLRTTLFCYLRNDRSWARSAAELGVHRQTLAYRLRQAESMTGRSASRSEDISALWIALQAWEWLGQDPDTAK</sequence>
<dbReference type="Pfam" id="PF13556">
    <property type="entry name" value="HTH_30"/>
    <property type="match status" value="1"/>
</dbReference>
<feature type="domain" description="Purine catabolism PurC-like" evidence="1">
    <location>
        <begin position="5"/>
        <end position="121"/>
    </location>
</feature>
<gene>
    <name evidence="3" type="ORF">G7067_01600</name>
</gene>
<dbReference type="InterPro" id="IPR051448">
    <property type="entry name" value="CdaR-like_regulators"/>
</dbReference>
<dbReference type="Proteomes" id="UP000501387">
    <property type="component" value="Chromosome"/>
</dbReference>
<dbReference type="Gene3D" id="1.10.10.2840">
    <property type="entry name" value="PucR C-terminal helix-turn-helix domain"/>
    <property type="match status" value="1"/>
</dbReference>
<dbReference type="InterPro" id="IPR042070">
    <property type="entry name" value="PucR_C-HTH_sf"/>
</dbReference>
<evidence type="ECO:0000259" key="2">
    <source>
        <dbReference type="Pfam" id="PF13556"/>
    </source>
</evidence>